<keyword evidence="1" id="KW-1133">Transmembrane helix</keyword>
<organism evidence="2 3">
    <name type="scientific">Thraustotheca clavata</name>
    <dbReference type="NCBI Taxonomy" id="74557"/>
    <lineage>
        <taxon>Eukaryota</taxon>
        <taxon>Sar</taxon>
        <taxon>Stramenopiles</taxon>
        <taxon>Oomycota</taxon>
        <taxon>Saprolegniomycetes</taxon>
        <taxon>Saprolegniales</taxon>
        <taxon>Achlyaceae</taxon>
        <taxon>Thraustotheca</taxon>
    </lineage>
</organism>
<feature type="transmembrane region" description="Helical" evidence="1">
    <location>
        <begin position="22"/>
        <end position="48"/>
    </location>
</feature>
<evidence type="ECO:0008006" key="4">
    <source>
        <dbReference type="Google" id="ProtNLM"/>
    </source>
</evidence>
<name>A0A1W0A580_9STRA</name>
<gene>
    <name evidence="2" type="ORF">THRCLA_20615</name>
</gene>
<dbReference type="Proteomes" id="UP000243217">
    <property type="component" value="Unassembled WGS sequence"/>
</dbReference>
<reference evidence="2 3" key="1">
    <citation type="journal article" date="2014" name="Genome Biol. Evol.">
        <title>The secreted proteins of Achlya hypogyna and Thraustotheca clavata identify the ancestral oomycete secretome and reveal gene acquisitions by horizontal gene transfer.</title>
        <authorList>
            <person name="Misner I."/>
            <person name="Blouin N."/>
            <person name="Leonard G."/>
            <person name="Richards T.A."/>
            <person name="Lane C.E."/>
        </authorList>
    </citation>
    <scope>NUCLEOTIDE SEQUENCE [LARGE SCALE GENOMIC DNA]</scope>
    <source>
        <strain evidence="2 3">ATCC 34112</strain>
    </source>
</reference>
<evidence type="ECO:0000313" key="2">
    <source>
        <dbReference type="EMBL" id="OQS05443.1"/>
    </source>
</evidence>
<evidence type="ECO:0000256" key="1">
    <source>
        <dbReference type="SAM" id="Phobius"/>
    </source>
</evidence>
<proteinExistence type="predicted"/>
<dbReference type="AlphaFoldDB" id="A0A1W0A580"/>
<evidence type="ECO:0000313" key="3">
    <source>
        <dbReference type="Proteomes" id="UP000243217"/>
    </source>
</evidence>
<dbReference type="STRING" id="74557.A0A1W0A580"/>
<keyword evidence="1" id="KW-0812">Transmembrane</keyword>
<keyword evidence="3" id="KW-1185">Reference proteome</keyword>
<dbReference type="EMBL" id="JNBS01000457">
    <property type="protein sequence ID" value="OQS05443.1"/>
    <property type="molecule type" value="Genomic_DNA"/>
</dbReference>
<keyword evidence="1" id="KW-0472">Membrane</keyword>
<accession>A0A1W0A580</accession>
<feature type="transmembrane region" description="Helical" evidence="1">
    <location>
        <begin position="291"/>
        <end position="312"/>
    </location>
</feature>
<sequence length="388" mass="43191">MTAATLPKIPSNQVITSSVAIYIWYCCSLVTFGFVGVAIIIAGLWVAYRPLGYPWFMFNRNTSATWLNRSILIVRGGAAILSSNLQSSIVASNLFFHEIPFSNFVTCLFAGEASWITYVFHEALHPLTRESTALSSLLSPVEATYMIDCSFFSENMDVMVFSNSTIINIIAVARTNKVSFLDAKEAIPSLLLTSSAMTYLDLSSTFGSLKRPMDVISATMTGILSLDILGLKFHFGTKLWILLYSREVKDDGTILLLPNAFERNENIFQGPFPIHHPKTRLDSIKVHAQHLIFSAIIYVLISLVGNVTYSAFARSFISNDFGWAECTLFLQIKLNIQLMASTNQSINLTDASLVDITQPYNESNSQFFWSTGALNDNIMIHLHLPKKS</sequence>
<comment type="caution">
    <text evidence="2">The sequence shown here is derived from an EMBL/GenBank/DDBJ whole genome shotgun (WGS) entry which is preliminary data.</text>
</comment>
<protein>
    <recommendedName>
        <fullName evidence="4">Transmembrane protein</fullName>
    </recommendedName>
</protein>